<dbReference type="Gramene" id="OE9A118859T1">
    <property type="protein sequence ID" value="OE9A118859C1"/>
    <property type="gene ID" value="OE9A118859"/>
</dbReference>
<feature type="domain" description="Bet v I/Major latex protein" evidence="2">
    <location>
        <begin position="2"/>
        <end position="74"/>
    </location>
</feature>
<dbReference type="InterPro" id="IPR023393">
    <property type="entry name" value="START-like_dom_sf"/>
</dbReference>
<evidence type="ECO:0000313" key="3">
    <source>
        <dbReference type="EMBL" id="CAA3031159.1"/>
    </source>
</evidence>
<dbReference type="PANTHER" id="PTHR31213:SF157">
    <property type="entry name" value="MAJOR ALLERGEN MAL D 1-LIKE"/>
    <property type="match status" value="1"/>
</dbReference>
<dbReference type="SUPFAM" id="SSF55961">
    <property type="entry name" value="Bet v1-like"/>
    <property type="match status" value="1"/>
</dbReference>
<name>A0A8S0VGL9_OLEEU</name>
<dbReference type="GO" id="GO:0004864">
    <property type="term" value="F:protein phosphatase inhibitor activity"/>
    <property type="evidence" value="ECO:0007669"/>
    <property type="project" value="InterPro"/>
</dbReference>
<dbReference type="AlphaFoldDB" id="A0A8S0VGL9"/>
<dbReference type="GO" id="GO:0009738">
    <property type="term" value="P:abscisic acid-activated signaling pathway"/>
    <property type="evidence" value="ECO:0007669"/>
    <property type="project" value="InterPro"/>
</dbReference>
<dbReference type="InterPro" id="IPR050279">
    <property type="entry name" value="Plant_def-hormone_signal"/>
</dbReference>
<dbReference type="EMBL" id="CACTIH010009424">
    <property type="protein sequence ID" value="CAA3031159.1"/>
    <property type="molecule type" value="Genomic_DNA"/>
</dbReference>
<dbReference type="Proteomes" id="UP000594638">
    <property type="component" value="Unassembled WGS sequence"/>
</dbReference>
<dbReference type="GO" id="GO:0006952">
    <property type="term" value="P:defense response"/>
    <property type="evidence" value="ECO:0007669"/>
    <property type="project" value="InterPro"/>
</dbReference>
<dbReference type="OrthoDB" id="1500546at2759"/>
<organism evidence="3 4">
    <name type="scientific">Olea europaea subsp. europaea</name>
    <dbReference type="NCBI Taxonomy" id="158383"/>
    <lineage>
        <taxon>Eukaryota</taxon>
        <taxon>Viridiplantae</taxon>
        <taxon>Streptophyta</taxon>
        <taxon>Embryophyta</taxon>
        <taxon>Tracheophyta</taxon>
        <taxon>Spermatophyta</taxon>
        <taxon>Magnoliopsida</taxon>
        <taxon>eudicotyledons</taxon>
        <taxon>Gunneridae</taxon>
        <taxon>Pentapetalae</taxon>
        <taxon>asterids</taxon>
        <taxon>lamiids</taxon>
        <taxon>Lamiales</taxon>
        <taxon>Oleaceae</taxon>
        <taxon>Oleeae</taxon>
        <taxon>Olea</taxon>
    </lineage>
</organism>
<comment type="similarity">
    <text evidence="1">Belongs to the BetVI family.</text>
</comment>
<evidence type="ECO:0000256" key="1">
    <source>
        <dbReference type="ARBA" id="ARBA00009744"/>
    </source>
</evidence>
<dbReference type="InterPro" id="IPR024949">
    <property type="entry name" value="Bet_v_I_allergen"/>
</dbReference>
<evidence type="ECO:0000259" key="2">
    <source>
        <dbReference type="Pfam" id="PF00407"/>
    </source>
</evidence>
<dbReference type="GO" id="GO:0010427">
    <property type="term" value="F:abscisic acid binding"/>
    <property type="evidence" value="ECO:0007669"/>
    <property type="project" value="InterPro"/>
</dbReference>
<dbReference type="PRINTS" id="PR00634">
    <property type="entry name" value="BETALLERGEN"/>
</dbReference>
<protein>
    <submittedName>
        <fullName evidence="3">Pathogenesis-related STH-2-like</fullName>
    </submittedName>
</protein>
<dbReference type="PANTHER" id="PTHR31213">
    <property type="entry name" value="OS08G0374000 PROTEIN-RELATED"/>
    <property type="match status" value="1"/>
</dbReference>
<evidence type="ECO:0000313" key="4">
    <source>
        <dbReference type="Proteomes" id="UP000594638"/>
    </source>
</evidence>
<dbReference type="Gene3D" id="3.30.530.20">
    <property type="match status" value="1"/>
</dbReference>
<reference evidence="3 4" key="1">
    <citation type="submission" date="2019-12" db="EMBL/GenBank/DDBJ databases">
        <authorList>
            <person name="Alioto T."/>
            <person name="Alioto T."/>
            <person name="Gomez Garrido J."/>
        </authorList>
    </citation>
    <scope>NUCLEOTIDE SEQUENCE [LARGE SCALE GENOMIC DNA]</scope>
</reference>
<accession>A0A8S0VGL9</accession>
<gene>
    <name evidence="3" type="ORF">OLEA9_A118859</name>
</gene>
<dbReference type="GO" id="GO:0005737">
    <property type="term" value="C:cytoplasm"/>
    <property type="evidence" value="ECO:0007669"/>
    <property type="project" value="TreeGrafter"/>
</dbReference>
<dbReference type="GO" id="GO:0038023">
    <property type="term" value="F:signaling receptor activity"/>
    <property type="evidence" value="ECO:0007669"/>
    <property type="project" value="InterPro"/>
</dbReference>
<dbReference type="Pfam" id="PF00407">
    <property type="entry name" value="Bet_v_1"/>
    <property type="match status" value="1"/>
</dbReference>
<proteinExistence type="inferred from homology"/>
<dbReference type="InterPro" id="IPR000916">
    <property type="entry name" value="Bet_v_I/MLP"/>
</dbReference>
<comment type="caution">
    <text evidence="3">The sequence shown here is derived from an EMBL/GenBank/DDBJ whole genome shotgun (WGS) entry which is preliminary data.</text>
</comment>
<keyword evidence="4" id="KW-1185">Reference proteome</keyword>
<sequence length="90" mass="9980">MGISNYFHELKTNVSHKRLFKALITDNHDVLPKVSPSIKSIETIEGDGGAGSVKKTNFSESEDLLERTVLNKIEQSTYLCDFGSLEHAAK</sequence>
<dbReference type="GO" id="GO:0005634">
    <property type="term" value="C:nucleus"/>
    <property type="evidence" value="ECO:0007669"/>
    <property type="project" value="TreeGrafter"/>
</dbReference>